<gene>
    <name evidence="2" type="ORF">SAMEA44541418_01753</name>
</gene>
<evidence type="ECO:0000259" key="1">
    <source>
        <dbReference type="Pfam" id="PF03544"/>
    </source>
</evidence>
<dbReference type="InterPro" id="IPR051045">
    <property type="entry name" value="TonB-dependent_transducer"/>
</dbReference>
<dbReference type="PANTHER" id="PTHR33446:SF2">
    <property type="entry name" value="PROTEIN TONB"/>
    <property type="match status" value="1"/>
</dbReference>
<evidence type="ECO:0000313" key="3">
    <source>
        <dbReference type="Proteomes" id="UP000215539"/>
    </source>
</evidence>
<reference evidence="2 3" key="1">
    <citation type="submission" date="2017-06" db="EMBL/GenBank/DDBJ databases">
        <authorList>
            <consortium name="Pathogen Informatics"/>
        </authorList>
    </citation>
    <scope>NUCLEOTIDE SEQUENCE [LARGE SCALE GENOMIC DNA]</scope>
    <source>
        <strain evidence="2 3">NCTC12947</strain>
    </source>
</reference>
<dbReference type="AlphaFoldDB" id="A0AAX2H018"/>
<dbReference type="PANTHER" id="PTHR33446">
    <property type="entry name" value="PROTEIN TONB-RELATED"/>
    <property type="match status" value="1"/>
</dbReference>
<dbReference type="GO" id="GO:0098797">
    <property type="term" value="C:plasma membrane protein complex"/>
    <property type="evidence" value="ECO:0007669"/>
    <property type="project" value="TreeGrafter"/>
</dbReference>
<sequence length="169" mass="19011">MRIAITIVALVVCMLGYGQKRKGATPLPPIPVMSICNLPRADEFPSKSATQTEEDIPFAVVEEKPMFEECRGVATSEQFSCFKKCLDKYAALHFRFPEEYTEACVQGKVIVSFHIKTDGCIEIIRTRGPDKLLEREAQRIIEALPRLIPGRQGGKPVSVTFAYPIYFRL</sequence>
<feature type="domain" description="TonB C-terminal" evidence="1">
    <location>
        <begin position="94"/>
        <end position="169"/>
    </location>
</feature>
<evidence type="ECO:0000313" key="2">
    <source>
        <dbReference type="EMBL" id="SNV13619.1"/>
    </source>
</evidence>
<dbReference type="Proteomes" id="UP000215539">
    <property type="component" value="Chromosome 1"/>
</dbReference>
<dbReference type="InterPro" id="IPR037682">
    <property type="entry name" value="TonB_C"/>
</dbReference>
<proteinExistence type="predicted"/>
<organism evidence="2 3">
    <name type="scientific">Capnocytophaga haemolytica</name>
    <dbReference type="NCBI Taxonomy" id="45243"/>
    <lineage>
        <taxon>Bacteria</taxon>
        <taxon>Pseudomonadati</taxon>
        <taxon>Bacteroidota</taxon>
        <taxon>Flavobacteriia</taxon>
        <taxon>Flavobacteriales</taxon>
        <taxon>Flavobacteriaceae</taxon>
        <taxon>Capnocytophaga</taxon>
    </lineage>
</organism>
<dbReference type="Gene3D" id="3.30.1150.10">
    <property type="match status" value="1"/>
</dbReference>
<dbReference type="Pfam" id="PF03544">
    <property type="entry name" value="TonB_C"/>
    <property type="match status" value="1"/>
</dbReference>
<dbReference type="GO" id="GO:0031992">
    <property type="term" value="F:energy transducer activity"/>
    <property type="evidence" value="ECO:0007669"/>
    <property type="project" value="TreeGrafter"/>
</dbReference>
<accession>A0AAX2H018</accession>
<dbReference type="SUPFAM" id="SSF74653">
    <property type="entry name" value="TolA/TonB C-terminal domain"/>
    <property type="match status" value="1"/>
</dbReference>
<dbReference type="GO" id="GO:0055085">
    <property type="term" value="P:transmembrane transport"/>
    <property type="evidence" value="ECO:0007669"/>
    <property type="project" value="InterPro"/>
</dbReference>
<dbReference type="EMBL" id="LT906449">
    <property type="protein sequence ID" value="SNV13619.1"/>
    <property type="molecule type" value="Genomic_DNA"/>
</dbReference>
<dbReference type="RefSeq" id="WP_082752943.1">
    <property type="nucleotide sequence ID" value="NZ_CP014227.1"/>
</dbReference>
<protein>
    <submittedName>
        <fullName evidence="2">Gram-negative bacterial tonB protein</fullName>
    </submittedName>
</protein>
<name>A0AAX2H018_9FLAO</name>